<name>A0A5K1I823_9GAMM</name>
<protein>
    <submittedName>
        <fullName evidence="2">Molybdopterin-guanine dinucleotide biosynthesis adapter protein</fullName>
    </submittedName>
</protein>
<dbReference type="CDD" id="cd03116">
    <property type="entry name" value="MobB"/>
    <property type="match status" value="1"/>
</dbReference>
<dbReference type="Gene3D" id="3.40.50.300">
    <property type="entry name" value="P-loop containing nucleotide triphosphate hydrolases"/>
    <property type="match status" value="1"/>
</dbReference>
<dbReference type="PANTHER" id="PTHR40072">
    <property type="entry name" value="MOLYBDOPTERIN-GUANINE DINUCLEOTIDE BIOSYNTHESIS ADAPTER PROTEIN-RELATED"/>
    <property type="match status" value="1"/>
</dbReference>
<organism evidence="2 3">
    <name type="scientific">Halomonas lysinitropha</name>
    <dbReference type="NCBI Taxonomy" id="2607506"/>
    <lineage>
        <taxon>Bacteria</taxon>
        <taxon>Pseudomonadati</taxon>
        <taxon>Pseudomonadota</taxon>
        <taxon>Gammaproteobacteria</taxon>
        <taxon>Oceanospirillales</taxon>
        <taxon>Halomonadaceae</taxon>
        <taxon>Halomonas</taxon>
    </lineage>
</organism>
<feature type="domain" description="Molybdopterin-guanine dinucleotide biosynthesis protein B (MobB)" evidence="1">
    <location>
        <begin position="24"/>
        <end position="157"/>
    </location>
</feature>
<dbReference type="GO" id="GO:0005525">
    <property type="term" value="F:GTP binding"/>
    <property type="evidence" value="ECO:0007669"/>
    <property type="project" value="InterPro"/>
</dbReference>
<dbReference type="AlphaFoldDB" id="A0A5K1I823"/>
<dbReference type="Pfam" id="PF03205">
    <property type="entry name" value="MobB"/>
    <property type="match status" value="1"/>
</dbReference>
<dbReference type="InterPro" id="IPR027417">
    <property type="entry name" value="P-loop_NTPase"/>
</dbReference>
<dbReference type="InterPro" id="IPR004435">
    <property type="entry name" value="MobB_dom"/>
</dbReference>
<reference evidence="2 3" key="1">
    <citation type="submission" date="2019-09" db="EMBL/GenBank/DDBJ databases">
        <authorList>
            <person name="Criscuolo A."/>
        </authorList>
    </citation>
    <scope>NUCLEOTIDE SEQUENCE [LARGE SCALE GENOMIC DNA]</scope>
    <source>
        <strain evidence="3">3(2)</strain>
    </source>
</reference>
<dbReference type="EMBL" id="CABVOU010000039">
    <property type="protein sequence ID" value="VVZ96631.1"/>
    <property type="molecule type" value="Genomic_DNA"/>
</dbReference>
<dbReference type="GO" id="GO:0006777">
    <property type="term" value="P:Mo-molybdopterin cofactor biosynthetic process"/>
    <property type="evidence" value="ECO:0007669"/>
    <property type="project" value="InterPro"/>
</dbReference>
<dbReference type="Proteomes" id="UP000326725">
    <property type="component" value="Unassembled WGS sequence"/>
</dbReference>
<dbReference type="SUPFAM" id="SSF52540">
    <property type="entry name" value="P-loop containing nucleoside triphosphate hydrolases"/>
    <property type="match status" value="1"/>
</dbReference>
<accession>A0A5K1I823</accession>
<proteinExistence type="predicted"/>
<dbReference type="PANTHER" id="PTHR40072:SF1">
    <property type="entry name" value="MOLYBDOPTERIN-GUANINE DINUCLEOTIDE BIOSYNTHESIS ADAPTER PROTEIN"/>
    <property type="match status" value="1"/>
</dbReference>
<evidence type="ECO:0000313" key="3">
    <source>
        <dbReference type="Proteomes" id="UP000326725"/>
    </source>
</evidence>
<keyword evidence="3" id="KW-1185">Reference proteome</keyword>
<dbReference type="NCBIfam" id="TIGR00176">
    <property type="entry name" value="mobB"/>
    <property type="match status" value="1"/>
</dbReference>
<sequence>MEVTEPLGDGVPKAVPFDDDLPLLGIAAWSGTGKTTLLEQLLPHLGARGLRVAVIKHAHHAFDVDQPGKDSHRLRQAGASPMLVASRARVALMMETPGRKEADLAELIDMVRPQRPDLVLVEGFKAWPLPKLELYRPEVGKTLRVAEDPWVRAVASDASLALPEGVEALDLNDLEALSDWITAWPARWPASQRPRERSCDEETAP</sequence>
<evidence type="ECO:0000313" key="2">
    <source>
        <dbReference type="EMBL" id="VVZ96631.1"/>
    </source>
</evidence>
<gene>
    <name evidence="2" type="primary">mobB</name>
    <name evidence="2" type="ORF">HALO32_02734</name>
</gene>
<dbReference type="InterPro" id="IPR052539">
    <property type="entry name" value="MGD_biosynthesis_adapter"/>
</dbReference>
<evidence type="ECO:0000259" key="1">
    <source>
        <dbReference type="Pfam" id="PF03205"/>
    </source>
</evidence>